<feature type="region of interest" description="Disordered" evidence="1">
    <location>
        <begin position="208"/>
        <end position="257"/>
    </location>
</feature>
<evidence type="ECO:0000256" key="1">
    <source>
        <dbReference type="SAM" id="MobiDB-lite"/>
    </source>
</evidence>
<comment type="caution">
    <text evidence="2">The sequence shown here is derived from an EMBL/GenBank/DDBJ whole genome shotgun (WGS) entry which is preliminary data.</text>
</comment>
<dbReference type="EMBL" id="BSXT01000581">
    <property type="protein sequence ID" value="GMF30462.1"/>
    <property type="molecule type" value="Genomic_DNA"/>
</dbReference>
<name>A0A9W6WWI8_9STRA</name>
<evidence type="ECO:0000313" key="3">
    <source>
        <dbReference type="Proteomes" id="UP001165121"/>
    </source>
</evidence>
<evidence type="ECO:0000313" key="2">
    <source>
        <dbReference type="EMBL" id="GMF30462.1"/>
    </source>
</evidence>
<feature type="compositionally biased region" description="Basic and acidic residues" evidence="1">
    <location>
        <begin position="225"/>
        <end position="252"/>
    </location>
</feature>
<keyword evidence="3" id="KW-1185">Reference proteome</keyword>
<feature type="compositionally biased region" description="Basic and acidic residues" evidence="1">
    <location>
        <begin position="267"/>
        <end position="277"/>
    </location>
</feature>
<reference evidence="2" key="1">
    <citation type="submission" date="2023-04" db="EMBL/GenBank/DDBJ databases">
        <title>Phytophthora fragariaefolia NBRC 109709.</title>
        <authorList>
            <person name="Ichikawa N."/>
            <person name="Sato H."/>
            <person name="Tonouchi N."/>
        </authorList>
    </citation>
    <scope>NUCLEOTIDE SEQUENCE</scope>
    <source>
        <strain evidence="2">NBRC 109709</strain>
    </source>
</reference>
<accession>A0A9W6WWI8</accession>
<feature type="region of interest" description="Disordered" evidence="1">
    <location>
        <begin position="267"/>
        <end position="286"/>
    </location>
</feature>
<protein>
    <submittedName>
        <fullName evidence="2">Unnamed protein product</fullName>
    </submittedName>
</protein>
<organism evidence="2 3">
    <name type="scientific">Phytophthora fragariaefolia</name>
    <dbReference type="NCBI Taxonomy" id="1490495"/>
    <lineage>
        <taxon>Eukaryota</taxon>
        <taxon>Sar</taxon>
        <taxon>Stramenopiles</taxon>
        <taxon>Oomycota</taxon>
        <taxon>Peronosporomycetes</taxon>
        <taxon>Peronosporales</taxon>
        <taxon>Peronosporaceae</taxon>
        <taxon>Phytophthora</taxon>
    </lineage>
</organism>
<dbReference type="Proteomes" id="UP001165121">
    <property type="component" value="Unassembled WGS sequence"/>
</dbReference>
<dbReference type="AlphaFoldDB" id="A0A9W6WWI8"/>
<dbReference type="OrthoDB" id="128965at2759"/>
<proteinExistence type="predicted"/>
<gene>
    <name evidence="2" type="ORF">Pfra01_000675800</name>
</gene>
<sequence length="311" mass="33739">MVHHVVTTCTAGGRDIRVLGEEDAGGYDRSDNAFHIQQRMGRRQQQPGERLSDFAASLVDIGFGQNVPDDTYREAFLIGMNNKVIATQIRMMKPETMEDAVQMSIGTCGEYGDGLSVTDWKTAQRCYRTDRGSSGEDAGLRKKAAKLEMASQFDWKKLGLVFGSEAQPMYDTSGEAVSGLSETAKKYPLSLATLRALMVMVGVGDKAAEANEPSKKPAVGKSKARALEVKAEGTAEAAGRKEEPAPRRHEWQPEAAGVGCRGYGGRWDKGGRGRDGGRGAGLENYGPVDNRPIAQRKVDLTCRYCGCVGHW</sequence>